<gene>
    <name evidence="3" type="ORF">OLEA9_A119931</name>
</gene>
<dbReference type="EMBL" id="CACTIH010009064">
    <property type="protein sequence ID" value="CAA3022112.1"/>
    <property type="molecule type" value="Genomic_DNA"/>
</dbReference>
<dbReference type="InterPro" id="IPR044750">
    <property type="entry name" value="C2_SRC2/BAP"/>
</dbReference>
<dbReference type="Gramene" id="OE9A119931T1">
    <property type="protein sequence ID" value="OE9A119931C1"/>
    <property type="gene ID" value="OE9A119931"/>
</dbReference>
<dbReference type="CDD" id="cd04051">
    <property type="entry name" value="C2_SRC2_like"/>
    <property type="match status" value="1"/>
</dbReference>
<dbReference type="Pfam" id="PF00168">
    <property type="entry name" value="C2"/>
    <property type="match status" value="1"/>
</dbReference>
<dbReference type="SUPFAM" id="SSF49562">
    <property type="entry name" value="C2 domain (Calcium/lipid-binding domain, CaLB)"/>
    <property type="match status" value="1"/>
</dbReference>
<proteinExistence type="predicted"/>
<comment type="caution">
    <text evidence="3">The sequence shown here is derived from an EMBL/GenBank/DDBJ whole genome shotgun (WGS) entry which is preliminary data.</text>
</comment>
<feature type="compositionally biased region" description="Low complexity" evidence="1">
    <location>
        <begin position="238"/>
        <end position="248"/>
    </location>
</feature>
<organism evidence="3 4">
    <name type="scientific">Olea europaea subsp. europaea</name>
    <dbReference type="NCBI Taxonomy" id="158383"/>
    <lineage>
        <taxon>Eukaryota</taxon>
        <taxon>Viridiplantae</taxon>
        <taxon>Streptophyta</taxon>
        <taxon>Embryophyta</taxon>
        <taxon>Tracheophyta</taxon>
        <taxon>Spermatophyta</taxon>
        <taxon>Magnoliopsida</taxon>
        <taxon>eudicotyledons</taxon>
        <taxon>Gunneridae</taxon>
        <taxon>Pentapetalae</taxon>
        <taxon>asterids</taxon>
        <taxon>lamiids</taxon>
        <taxon>Lamiales</taxon>
        <taxon>Oleaceae</taxon>
        <taxon>Oleeae</taxon>
        <taxon>Olea</taxon>
    </lineage>
</organism>
<dbReference type="InterPro" id="IPR035892">
    <property type="entry name" value="C2_domain_sf"/>
</dbReference>
<feature type="compositionally biased region" description="Pro residues" evidence="1">
    <location>
        <begin position="178"/>
        <end position="189"/>
    </location>
</feature>
<name>A0A8S0UPK1_OLEEU</name>
<feature type="compositionally biased region" description="Pro residues" evidence="1">
    <location>
        <begin position="197"/>
        <end position="237"/>
    </location>
</feature>
<evidence type="ECO:0000259" key="2">
    <source>
        <dbReference type="PROSITE" id="PS50004"/>
    </source>
</evidence>
<accession>A0A8S0UPK1</accession>
<sequence length="290" mass="30872">MDHRALEIISMSGKDLNRVNLITKMAVYAVVSISGGDKKSKQTTKTPVDRDGDTSPTWIFPMKFTVDEVALRQNLLTLDFKLVCERKLGDKDIGEVHVPIKQLLESPTIGVVGNYGNQQRLVSYQVSKPNGQPKGQITFSYQFVDKDAPPPPVPGPPKLDEEPVTAYPAVGPSLAYPRPSPGGVYPPYPVDHGTGLYPPPPSPGGYPPPPPPAGYGGYPPPLSYGAYPPPPPPPGYGYPPQSGYGYPAVQRPPKKNNFGLGVGAGLLGGFLVGDMISDVGDSGFDGGFDF</sequence>
<dbReference type="PROSITE" id="PS50004">
    <property type="entry name" value="C2"/>
    <property type="match status" value="1"/>
</dbReference>
<dbReference type="PANTHER" id="PTHR32246:SF173">
    <property type="entry name" value="C2 DOMAIN-CONTAINING PROTEIN"/>
    <property type="match status" value="1"/>
</dbReference>
<dbReference type="Proteomes" id="UP000594638">
    <property type="component" value="Unassembled WGS sequence"/>
</dbReference>
<reference evidence="3 4" key="1">
    <citation type="submission" date="2019-12" db="EMBL/GenBank/DDBJ databases">
        <authorList>
            <person name="Alioto T."/>
            <person name="Alioto T."/>
            <person name="Gomez Garrido J."/>
        </authorList>
    </citation>
    <scope>NUCLEOTIDE SEQUENCE [LARGE SCALE GENOMIC DNA]</scope>
</reference>
<dbReference type="Gene3D" id="2.60.40.150">
    <property type="entry name" value="C2 domain"/>
    <property type="match status" value="1"/>
</dbReference>
<evidence type="ECO:0000313" key="4">
    <source>
        <dbReference type="Proteomes" id="UP000594638"/>
    </source>
</evidence>
<feature type="domain" description="C2" evidence="2">
    <location>
        <begin position="1"/>
        <end position="113"/>
    </location>
</feature>
<dbReference type="GO" id="GO:0006952">
    <property type="term" value="P:defense response"/>
    <property type="evidence" value="ECO:0007669"/>
    <property type="project" value="InterPro"/>
</dbReference>
<feature type="region of interest" description="Disordered" evidence="1">
    <location>
        <begin position="144"/>
        <end position="250"/>
    </location>
</feature>
<dbReference type="AlphaFoldDB" id="A0A8S0UPK1"/>
<keyword evidence="4" id="KW-1185">Reference proteome</keyword>
<dbReference type="PANTHER" id="PTHR32246">
    <property type="entry name" value="INGRESSION PROTEIN FIC1"/>
    <property type="match status" value="1"/>
</dbReference>
<dbReference type="SMART" id="SM00239">
    <property type="entry name" value="C2"/>
    <property type="match status" value="1"/>
</dbReference>
<protein>
    <submittedName>
        <fullName evidence="3">SRC2-like</fullName>
    </submittedName>
</protein>
<dbReference type="InterPro" id="IPR000008">
    <property type="entry name" value="C2_dom"/>
</dbReference>
<evidence type="ECO:0000313" key="3">
    <source>
        <dbReference type="EMBL" id="CAA3022112.1"/>
    </source>
</evidence>
<dbReference type="OrthoDB" id="270970at2759"/>
<evidence type="ECO:0000256" key="1">
    <source>
        <dbReference type="SAM" id="MobiDB-lite"/>
    </source>
</evidence>